<name>A0ABS0B6F7_9GAMM</name>
<feature type="chain" id="PRO_5047485637" description="DUF1330 domain-containing protein" evidence="1">
    <location>
        <begin position="25"/>
        <end position="148"/>
    </location>
</feature>
<gene>
    <name evidence="2" type="ORF">IU514_11305</name>
</gene>
<dbReference type="RefSeq" id="WP_194931224.1">
    <property type="nucleotide sequence ID" value="NZ_JADLZT010000006.1"/>
</dbReference>
<accession>A0ABS0B6F7</accession>
<organism evidence="2 3">
    <name type="scientific">Lysobacter niastensis</name>
    <dbReference type="NCBI Taxonomy" id="380629"/>
    <lineage>
        <taxon>Bacteria</taxon>
        <taxon>Pseudomonadati</taxon>
        <taxon>Pseudomonadota</taxon>
        <taxon>Gammaproteobacteria</taxon>
        <taxon>Lysobacterales</taxon>
        <taxon>Lysobacteraceae</taxon>
        <taxon>Lysobacter</taxon>
    </lineage>
</organism>
<sequence length="148" mass="16670">MKPTRLWCAALCCAFLLFATGAGAQERPYKDGPVTIVTSIKVVDGQFENYMDFLNTSWRRIQEEAKAAGMVLDYHVMGAQPHDPDEADLYLVVTYPNMATFDDMDKKMDPIAAKVTKMSIKQQDEASGKRTAMRTILGQQLLREIVFK</sequence>
<reference evidence="2 3" key="1">
    <citation type="submission" date="2020-11" db="EMBL/GenBank/DDBJ databases">
        <title>Draft Genome Sequence and Secondary Metabolite Biosynthetic Potential of the Lysobacter niastensis Type strain DSM 18481.</title>
        <authorList>
            <person name="Turrini P."/>
            <person name="Artuso I."/>
            <person name="Tescari M."/>
            <person name="Lugli G.A."/>
            <person name="Frangipani E."/>
            <person name="Ventura M."/>
            <person name="Visca P."/>
        </authorList>
    </citation>
    <scope>NUCLEOTIDE SEQUENCE [LARGE SCALE GENOMIC DNA]</scope>
    <source>
        <strain evidence="2 3">DSM 18481</strain>
    </source>
</reference>
<evidence type="ECO:0000256" key="1">
    <source>
        <dbReference type="SAM" id="SignalP"/>
    </source>
</evidence>
<evidence type="ECO:0000313" key="3">
    <source>
        <dbReference type="Proteomes" id="UP001429984"/>
    </source>
</evidence>
<dbReference type="Proteomes" id="UP001429984">
    <property type="component" value="Unassembled WGS sequence"/>
</dbReference>
<keyword evidence="1" id="KW-0732">Signal</keyword>
<dbReference type="EMBL" id="JADLZT010000006">
    <property type="protein sequence ID" value="MBF6024616.1"/>
    <property type="molecule type" value="Genomic_DNA"/>
</dbReference>
<evidence type="ECO:0000313" key="2">
    <source>
        <dbReference type="EMBL" id="MBF6024616.1"/>
    </source>
</evidence>
<keyword evidence="3" id="KW-1185">Reference proteome</keyword>
<feature type="signal peptide" evidence="1">
    <location>
        <begin position="1"/>
        <end position="24"/>
    </location>
</feature>
<proteinExistence type="predicted"/>
<protein>
    <recommendedName>
        <fullName evidence="4">DUF1330 domain-containing protein</fullName>
    </recommendedName>
</protein>
<comment type="caution">
    <text evidence="2">The sequence shown here is derived from an EMBL/GenBank/DDBJ whole genome shotgun (WGS) entry which is preliminary data.</text>
</comment>
<evidence type="ECO:0008006" key="4">
    <source>
        <dbReference type="Google" id="ProtNLM"/>
    </source>
</evidence>